<feature type="disulfide bond" evidence="4">
    <location>
        <begin position="131"/>
        <end position="140"/>
    </location>
</feature>
<proteinExistence type="predicted"/>
<evidence type="ECO:0000256" key="4">
    <source>
        <dbReference type="PROSITE-ProRule" id="PRU00076"/>
    </source>
</evidence>
<protein>
    <submittedName>
        <fullName evidence="7">Tenascin</fullName>
    </submittedName>
</protein>
<gene>
    <name evidence="7" type="ORF">FCC1311_002352</name>
</gene>
<dbReference type="PANTHER" id="PTHR11219">
    <property type="entry name" value="TENEURIN AND N-ACETYLGLUCOSAMINE-1-PHOSPHODIESTER ALPHA-N-ACETYLGLUCOSAMINIDASE"/>
    <property type="match status" value="1"/>
</dbReference>
<evidence type="ECO:0000256" key="1">
    <source>
        <dbReference type="ARBA" id="ARBA00022536"/>
    </source>
</evidence>
<dbReference type="Pfam" id="PF07974">
    <property type="entry name" value="EGF_2"/>
    <property type="match status" value="1"/>
</dbReference>
<dbReference type="InterPro" id="IPR013111">
    <property type="entry name" value="EGF_extracell"/>
</dbReference>
<dbReference type="PANTHER" id="PTHR11219:SF69">
    <property type="entry name" value="TENEURIN-A"/>
    <property type="match status" value="1"/>
</dbReference>
<keyword evidence="3 4" id="KW-1015">Disulfide bond</keyword>
<dbReference type="PROSITE" id="PS00022">
    <property type="entry name" value="EGF_1"/>
    <property type="match status" value="2"/>
</dbReference>
<feature type="domain" description="EGF-like" evidence="6">
    <location>
        <begin position="217"/>
        <end position="252"/>
    </location>
</feature>
<keyword evidence="2" id="KW-0677">Repeat</keyword>
<dbReference type="PROSITE" id="PS01186">
    <property type="entry name" value="EGF_2"/>
    <property type="match status" value="2"/>
</dbReference>
<dbReference type="PROSITE" id="PS50026">
    <property type="entry name" value="EGF_3"/>
    <property type="match status" value="2"/>
</dbReference>
<dbReference type="InParanoid" id="A0A2R5FZ37"/>
<keyword evidence="5" id="KW-0732">Signal</keyword>
<keyword evidence="1 4" id="KW-0245">EGF-like domain</keyword>
<feature type="domain" description="EGF-like" evidence="6">
    <location>
        <begin position="107"/>
        <end position="141"/>
    </location>
</feature>
<feature type="chain" id="PRO_5015314760" evidence="5">
    <location>
        <begin position="21"/>
        <end position="259"/>
    </location>
</feature>
<comment type="caution">
    <text evidence="7">The sequence shown here is derived from an EMBL/GenBank/DDBJ whole genome shotgun (WGS) entry which is preliminary data.</text>
</comment>
<dbReference type="Proteomes" id="UP000241890">
    <property type="component" value="Unassembled WGS sequence"/>
</dbReference>
<name>A0A2R5FZ37_9STRA</name>
<dbReference type="PRINTS" id="PR00011">
    <property type="entry name" value="EGFLAMININ"/>
</dbReference>
<evidence type="ECO:0000256" key="5">
    <source>
        <dbReference type="SAM" id="SignalP"/>
    </source>
</evidence>
<evidence type="ECO:0000313" key="7">
    <source>
        <dbReference type="EMBL" id="GBG24017.1"/>
    </source>
</evidence>
<sequence>MQYTVLLVAALACLVSFGEAACPNACSGHGRCTNHAASFSAVTDSVNYYKPSAAGDYGYDSTTTKKDSCTCFLRMEDGVQIYDYTAPDCSLKTCPSGPAIGGLPYADDNHNQITECSGVGTCDRSTGECACQTGFTGKNCGRRTCPNNCNDHGKCLLLKDIVSQVASADSNFEYDTSALSYDAPFDATISAGCFCDEGFMGPDCSLHQCPTSADPMDGYGSESGRECSGRGSCNYNTGACTCFEGYYGTACEVQHVNFS</sequence>
<dbReference type="InterPro" id="IPR000742">
    <property type="entry name" value="EGF"/>
</dbReference>
<organism evidence="7 8">
    <name type="scientific">Hondaea fermentalgiana</name>
    <dbReference type="NCBI Taxonomy" id="2315210"/>
    <lineage>
        <taxon>Eukaryota</taxon>
        <taxon>Sar</taxon>
        <taxon>Stramenopiles</taxon>
        <taxon>Bigyra</taxon>
        <taxon>Labyrinthulomycetes</taxon>
        <taxon>Thraustochytrida</taxon>
        <taxon>Thraustochytriidae</taxon>
        <taxon>Hondaea</taxon>
    </lineage>
</organism>
<accession>A0A2R5FZ37</accession>
<evidence type="ECO:0000259" key="6">
    <source>
        <dbReference type="PROSITE" id="PS50026"/>
    </source>
</evidence>
<dbReference type="AlphaFoldDB" id="A0A2R5FZ37"/>
<evidence type="ECO:0000256" key="3">
    <source>
        <dbReference type="ARBA" id="ARBA00023157"/>
    </source>
</evidence>
<dbReference type="InterPro" id="IPR051216">
    <property type="entry name" value="Teneurin"/>
</dbReference>
<dbReference type="Gene3D" id="2.10.25.10">
    <property type="entry name" value="Laminin"/>
    <property type="match status" value="2"/>
</dbReference>
<keyword evidence="8" id="KW-1185">Reference proteome</keyword>
<evidence type="ECO:0000256" key="2">
    <source>
        <dbReference type="ARBA" id="ARBA00022737"/>
    </source>
</evidence>
<dbReference type="EMBL" id="BEYU01000003">
    <property type="protein sequence ID" value="GBG24017.1"/>
    <property type="molecule type" value="Genomic_DNA"/>
</dbReference>
<reference evidence="7 8" key="1">
    <citation type="submission" date="2017-12" db="EMBL/GenBank/DDBJ databases">
        <title>Sequencing, de novo assembly and annotation of complete genome of a new Thraustochytrid species, strain FCC1311.</title>
        <authorList>
            <person name="Sedici K."/>
            <person name="Godart F."/>
            <person name="Aiese Cigliano R."/>
            <person name="Sanseverino W."/>
            <person name="Barakat M."/>
            <person name="Ortet P."/>
            <person name="Marechal E."/>
            <person name="Cagnac O."/>
            <person name="Amato A."/>
        </authorList>
    </citation>
    <scope>NUCLEOTIDE SEQUENCE [LARGE SCALE GENOMIC DNA]</scope>
</reference>
<feature type="signal peptide" evidence="5">
    <location>
        <begin position="1"/>
        <end position="20"/>
    </location>
</feature>
<evidence type="ECO:0000313" key="8">
    <source>
        <dbReference type="Proteomes" id="UP000241890"/>
    </source>
</evidence>
<feature type="disulfide bond" evidence="4">
    <location>
        <begin position="242"/>
        <end position="251"/>
    </location>
</feature>
<dbReference type="Pfam" id="PF23106">
    <property type="entry name" value="EGF_Teneurin"/>
    <property type="match status" value="1"/>
</dbReference>
<dbReference type="OrthoDB" id="6130531at2759"/>
<comment type="caution">
    <text evidence="4">Lacks conserved residue(s) required for the propagation of feature annotation.</text>
</comment>